<dbReference type="GO" id="GO:0019363">
    <property type="term" value="P:pyridine nucleotide biosynthetic process"/>
    <property type="evidence" value="ECO:0007669"/>
    <property type="project" value="UniProtKB-KW"/>
</dbReference>
<dbReference type="PANTHER" id="PTHR11080:SF2">
    <property type="entry name" value="LD05707P"/>
    <property type="match status" value="1"/>
</dbReference>
<evidence type="ECO:0000256" key="1">
    <source>
        <dbReference type="ARBA" id="ARBA00006336"/>
    </source>
</evidence>
<evidence type="ECO:0000256" key="6">
    <source>
        <dbReference type="ARBA" id="ARBA00039017"/>
    </source>
</evidence>
<gene>
    <name evidence="9" type="ORF">CBP31_04265</name>
</gene>
<dbReference type="EC" id="3.5.1.19" evidence="6"/>
<keyword evidence="10" id="KW-1185">Reference proteome</keyword>
<sequence>MQLPTKEAVASFDVDAQYTFTPVCPNELPVVGGDTIGPELNAQAQFAAVRLGSKDAHSPQALWVSSEQAPPFSPVEGPNMDIRWPSHAVPGTKGFELLADLPHPADYDFFVWKGVEPDMHPYGACYHDLAERQSTGIIEYLQAKNISTVLIGGLATDYCVRHTALQLLNVGFKVVINLAATRGVAEDSTALALTEMQQAGAHLISCAAELKQELK</sequence>
<dbReference type="EMBL" id="CP021377">
    <property type="protein sequence ID" value="ART81938.1"/>
    <property type="molecule type" value="Genomic_DNA"/>
</dbReference>
<evidence type="ECO:0000256" key="5">
    <source>
        <dbReference type="ARBA" id="ARBA00037900"/>
    </source>
</evidence>
<dbReference type="InterPro" id="IPR000868">
    <property type="entry name" value="Isochorismatase-like_dom"/>
</dbReference>
<evidence type="ECO:0000256" key="4">
    <source>
        <dbReference type="ARBA" id="ARBA00022801"/>
    </source>
</evidence>
<dbReference type="AlphaFoldDB" id="A0A1Y0D329"/>
<evidence type="ECO:0000313" key="9">
    <source>
        <dbReference type="EMBL" id="ART81938.1"/>
    </source>
</evidence>
<organism evidence="9 10">
    <name type="scientific">Oceanisphaera profunda</name>
    <dbReference type="NCBI Taxonomy" id="1416627"/>
    <lineage>
        <taxon>Bacteria</taxon>
        <taxon>Pseudomonadati</taxon>
        <taxon>Pseudomonadota</taxon>
        <taxon>Gammaproteobacteria</taxon>
        <taxon>Aeromonadales</taxon>
        <taxon>Aeromonadaceae</taxon>
        <taxon>Oceanisphaera</taxon>
    </lineage>
</organism>
<name>A0A1Y0D329_9GAMM</name>
<dbReference type="Proteomes" id="UP000243937">
    <property type="component" value="Chromosome"/>
</dbReference>
<keyword evidence="4" id="KW-0378">Hydrolase</keyword>
<dbReference type="Pfam" id="PF00857">
    <property type="entry name" value="Isochorismatase"/>
    <property type="match status" value="1"/>
</dbReference>
<evidence type="ECO:0000256" key="7">
    <source>
        <dbReference type="ARBA" id="ARBA00043224"/>
    </source>
</evidence>
<dbReference type="InterPro" id="IPR052347">
    <property type="entry name" value="Isochorismatase_Nicotinamidase"/>
</dbReference>
<comment type="pathway">
    <text evidence="5">Cofactor biosynthesis; nicotinate biosynthesis; nicotinate from nicotinamide: step 1/1.</text>
</comment>
<dbReference type="OrthoDB" id="9791276at2"/>
<dbReference type="KEGG" id="opf:CBP31_04265"/>
<comment type="similarity">
    <text evidence="1">Belongs to the isochorismatase family.</text>
</comment>
<evidence type="ECO:0000256" key="3">
    <source>
        <dbReference type="ARBA" id="ARBA00022723"/>
    </source>
</evidence>
<evidence type="ECO:0000256" key="2">
    <source>
        <dbReference type="ARBA" id="ARBA00022642"/>
    </source>
</evidence>
<protein>
    <recommendedName>
        <fullName evidence="6">nicotinamidase</fullName>
        <ecNumber evidence="6">3.5.1.19</ecNumber>
    </recommendedName>
    <alternativeName>
        <fullName evidence="7">Nicotinamide deamidase</fullName>
    </alternativeName>
</protein>
<dbReference type="GO" id="GO:0046872">
    <property type="term" value="F:metal ion binding"/>
    <property type="evidence" value="ECO:0007669"/>
    <property type="project" value="UniProtKB-KW"/>
</dbReference>
<dbReference type="RefSeq" id="WP_087035026.1">
    <property type="nucleotide sequence ID" value="NZ_CP021377.1"/>
</dbReference>
<dbReference type="InterPro" id="IPR036380">
    <property type="entry name" value="Isochorismatase-like_sf"/>
</dbReference>
<reference evidence="9 10" key="1">
    <citation type="journal article" date="2014" name="Int. J. Syst. Evol. Microbiol.">
        <title>Oceanisphaera profunda sp. nov., a marine bacterium isolated from deep-sea sediment, and emended description of the genus Oceanisphaera.</title>
        <authorList>
            <person name="Xu Z."/>
            <person name="Zhang X.Y."/>
            <person name="Su H.N."/>
            <person name="Yu Z.C."/>
            <person name="Liu C."/>
            <person name="Li H."/>
            <person name="Chen X.L."/>
            <person name="Song X.Y."/>
            <person name="Xie B.B."/>
            <person name="Qin Q.L."/>
            <person name="Zhou B.C."/>
            <person name="Shi M."/>
            <person name="Huang Y."/>
            <person name="Zhang Y.Z."/>
        </authorList>
    </citation>
    <scope>NUCLEOTIDE SEQUENCE [LARGE SCALE GENOMIC DNA]</scope>
    <source>
        <strain evidence="9 10">SM1222</strain>
    </source>
</reference>
<feature type="domain" description="Isochorismatase-like" evidence="8">
    <location>
        <begin position="64"/>
        <end position="206"/>
    </location>
</feature>
<accession>A0A1Y0D329</accession>
<dbReference type="PANTHER" id="PTHR11080">
    <property type="entry name" value="PYRAZINAMIDASE/NICOTINAMIDASE"/>
    <property type="match status" value="1"/>
</dbReference>
<keyword evidence="2" id="KW-0662">Pyridine nucleotide biosynthesis</keyword>
<evidence type="ECO:0000259" key="8">
    <source>
        <dbReference type="Pfam" id="PF00857"/>
    </source>
</evidence>
<keyword evidence="3" id="KW-0479">Metal-binding</keyword>
<proteinExistence type="inferred from homology"/>
<evidence type="ECO:0000313" key="10">
    <source>
        <dbReference type="Proteomes" id="UP000243937"/>
    </source>
</evidence>
<dbReference type="Gene3D" id="3.40.50.850">
    <property type="entry name" value="Isochorismatase-like"/>
    <property type="match status" value="1"/>
</dbReference>
<dbReference type="GO" id="GO:0008936">
    <property type="term" value="F:nicotinamidase activity"/>
    <property type="evidence" value="ECO:0007669"/>
    <property type="project" value="UniProtKB-EC"/>
</dbReference>
<dbReference type="SUPFAM" id="SSF52499">
    <property type="entry name" value="Isochorismatase-like hydrolases"/>
    <property type="match status" value="1"/>
</dbReference>